<comment type="caution">
    <text evidence="1">The sequence shown here is derived from an EMBL/GenBank/DDBJ whole genome shotgun (WGS) entry which is preliminary data.</text>
</comment>
<dbReference type="Proteomes" id="UP001417504">
    <property type="component" value="Unassembled WGS sequence"/>
</dbReference>
<proteinExistence type="predicted"/>
<sequence>MGFRAQVTNYSFKLLSVLWLDHHRCKFRPRSKYNLIVVAGCPLSLYHLPSFSTTSISLSIADYWLLHAHREPCPLLL</sequence>
<keyword evidence="2" id="KW-1185">Reference proteome</keyword>
<organism evidence="1 2">
    <name type="scientific">Stephania japonica</name>
    <dbReference type="NCBI Taxonomy" id="461633"/>
    <lineage>
        <taxon>Eukaryota</taxon>
        <taxon>Viridiplantae</taxon>
        <taxon>Streptophyta</taxon>
        <taxon>Embryophyta</taxon>
        <taxon>Tracheophyta</taxon>
        <taxon>Spermatophyta</taxon>
        <taxon>Magnoliopsida</taxon>
        <taxon>Ranunculales</taxon>
        <taxon>Menispermaceae</taxon>
        <taxon>Menispermoideae</taxon>
        <taxon>Cissampelideae</taxon>
        <taxon>Stephania</taxon>
    </lineage>
</organism>
<name>A0AAP0KP05_9MAGN</name>
<dbReference type="EMBL" id="JBBNAE010000001">
    <property type="protein sequence ID" value="KAK9154844.1"/>
    <property type="molecule type" value="Genomic_DNA"/>
</dbReference>
<protein>
    <submittedName>
        <fullName evidence="1">Uncharacterized protein</fullName>
    </submittedName>
</protein>
<gene>
    <name evidence="1" type="ORF">Sjap_002324</name>
</gene>
<evidence type="ECO:0000313" key="1">
    <source>
        <dbReference type="EMBL" id="KAK9154844.1"/>
    </source>
</evidence>
<dbReference type="AlphaFoldDB" id="A0AAP0KP05"/>
<accession>A0AAP0KP05</accession>
<evidence type="ECO:0000313" key="2">
    <source>
        <dbReference type="Proteomes" id="UP001417504"/>
    </source>
</evidence>
<reference evidence="1 2" key="1">
    <citation type="submission" date="2024-01" db="EMBL/GenBank/DDBJ databases">
        <title>Genome assemblies of Stephania.</title>
        <authorList>
            <person name="Yang L."/>
        </authorList>
    </citation>
    <scope>NUCLEOTIDE SEQUENCE [LARGE SCALE GENOMIC DNA]</scope>
    <source>
        <strain evidence="1">QJT</strain>
        <tissue evidence="1">Leaf</tissue>
    </source>
</reference>